<sequence>MTSLNIKHVRHFIISRFGRIQRVAHIVDCIFKEAKALKHSELTENGLWNLRISLSCIDPEKASVSDRMSFYAPLPKECPKIYWDEKKELFWKQRTGLNDFWGALLGQNKSQLWDQRRQSVAFSFSDYEEEMEKF</sequence>
<evidence type="ECO:0000313" key="1">
    <source>
        <dbReference type="EMBL" id="KJF60662.1"/>
    </source>
</evidence>
<reference evidence="2" key="1">
    <citation type="journal article" date="2009" name="Genome Res.">
        <title>Comparative genomic analyses of the human fungal pathogens Coccidioides and their relatives.</title>
        <authorList>
            <person name="Sharpton T.J."/>
            <person name="Stajich J.E."/>
            <person name="Rounsley S.D."/>
            <person name="Gardner M.J."/>
            <person name="Wortman J.R."/>
            <person name="Jordar V.S."/>
            <person name="Maiti R."/>
            <person name="Kodira C.D."/>
            <person name="Neafsey D.E."/>
            <person name="Zeng Q."/>
            <person name="Hung C.-Y."/>
            <person name="McMahan C."/>
            <person name="Muszewska A."/>
            <person name="Grynberg M."/>
            <person name="Mandel M.A."/>
            <person name="Kellner E.M."/>
            <person name="Barker B.M."/>
            <person name="Galgiani J.N."/>
            <person name="Orbach M.J."/>
            <person name="Kirkland T.N."/>
            <person name="Cole G.T."/>
            <person name="Henn M.R."/>
            <person name="Birren B.W."/>
            <person name="Taylor J.W."/>
        </authorList>
    </citation>
    <scope>NUCLEOTIDE SEQUENCE [LARGE SCALE GENOMIC DNA]</scope>
    <source>
        <strain evidence="2">RS</strain>
    </source>
</reference>
<dbReference type="KEGG" id="cim:CIMG_11902"/>
<dbReference type="VEuPathDB" id="FungiDB:CIMG_11902"/>
<name>A0A0D8JTQ3_COCIM</name>
<keyword evidence="2" id="KW-1185">Reference proteome</keyword>
<dbReference type="EMBL" id="GG704912">
    <property type="protein sequence ID" value="KJF60662.1"/>
    <property type="molecule type" value="Genomic_DNA"/>
</dbReference>
<gene>
    <name evidence="1" type="ORF">CIMG_11902</name>
</gene>
<protein>
    <submittedName>
        <fullName evidence="1">Uncharacterized protein</fullName>
    </submittedName>
</protein>
<proteinExistence type="predicted"/>
<organism evidence="1 2">
    <name type="scientific">Coccidioides immitis (strain RS)</name>
    <name type="common">Valley fever fungus</name>
    <dbReference type="NCBI Taxonomy" id="246410"/>
    <lineage>
        <taxon>Eukaryota</taxon>
        <taxon>Fungi</taxon>
        <taxon>Dikarya</taxon>
        <taxon>Ascomycota</taxon>
        <taxon>Pezizomycotina</taxon>
        <taxon>Eurotiomycetes</taxon>
        <taxon>Eurotiomycetidae</taxon>
        <taxon>Onygenales</taxon>
        <taxon>Onygenaceae</taxon>
        <taxon>Coccidioides</taxon>
    </lineage>
</organism>
<dbReference type="AlphaFoldDB" id="A0A0D8JTQ3"/>
<dbReference type="RefSeq" id="XP_012214151.1">
    <property type="nucleotide sequence ID" value="XM_012358728.1"/>
</dbReference>
<dbReference type="Proteomes" id="UP000001261">
    <property type="component" value="Unassembled WGS sequence"/>
</dbReference>
<dbReference type="GeneID" id="24163924"/>
<reference evidence="2" key="2">
    <citation type="journal article" date="2010" name="Genome Res.">
        <title>Population genomic sequencing of Coccidioides fungi reveals recent hybridization and transposon control.</title>
        <authorList>
            <person name="Neafsey D.E."/>
            <person name="Barker B.M."/>
            <person name="Sharpton T.J."/>
            <person name="Stajich J.E."/>
            <person name="Park D.J."/>
            <person name="Whiston E."/>
            <person name="Hung C.-Y."/>
            <person name="McMahan C."/>
            <person name="White J."/>
            <person name="Sykes S."/>
            <person name="Heiman D."/>
            <person name="Young S."/>
            <person name="Zeng Q."/>
            <person name="Abouelleil A."/>
            <person name="Aftuck L."/>
            <person name="Bessette D."/>
            <person name="Brown A."/>
            <person name="FitzGerald M."/>
            <person name="Lui A."/>
            <person name="Macdonald J.P."/>
            <person name="Priest M."/>
            <person name="Orbach M.J."/>
            <person name="Galgiani J.N."/>
            <person name="Kirkland T.N."/>
            <person name="Cole G.T."/>
            <person name="Birren B.W."/>
            <person name="Henn M.R."/>
            <person name="Taylor J.W."/>
            <person name="Rounsley S.D."/>
        </authorList>
    </citation>
    <scope>GENOME REANNOTATION</scope>
    <source>
        <strain evidence="2">RS</strain>
    </source>
</reference>
<accession>A0A0D8JTQ3</accession>
<dbReference type="InParanoid" id="A0A0D8JTQ3"/>
<evidence type="ECO:0000313" key="2">
    <source>
        <dbReference type="Proteomes" id="UP000001261"/>
    </source>
</evidence>